<accession>A0A315ZEX0</accession>
<evidence type="ECO:0000256" key="1">
    <source>
        <dbReference type="SAM" id="Phobius"/>
    </source>
</evidence>
<keyword evidence="1" id="KW-0472">Membrane</keyword>
<protein>
    <submittedName>
        <fullName evidence="3">Uncharacterized protein DUF4178</fullName>
    </submittedName>
</protein>
<name>A0A315ZEX0_SEDFL</name>
<dbReference type="AlphaFoldDB" id="A0A315ZEX0"/>
<dbReference type="Proteomes" id="UP000245535">
    <property type="component" value="Unassembled WGS sequence"/>
</dbReference>
<sequence length="312" mass="36662">MNESNIQLYQELEDLPQSIVKTILKLPEGIQKEFRVLYQQRRKTIFGVYFFHVLVGGSFGYLNNWVIQLVFWLTLFGGFGIGWLIALPILPFLVRKENKRIARKTLTELLVKHNYHLKKGERSTSSVYTSAFNPRNIRRDHDFDPSRITIDQLKTKDLFDFDLKTWAIISEAQFDYENAESERCLSVMSGIETAFVYWKRIGEHLQVAFAKPENLFKIDADILKKLEEDKVPPNILPFKGKQYYREPGLQGLYFKAENSITKSEKCKVWIYWDDDRKSFIRLEQIGKSQLTAYHGMLELEERFSDLLPASIR</sequence>
<feature type="transmembrane region" description="Helical" evidence="1">
    <location>
        <begin position="69"/>
        <end position="94"/>
    </location>
</feature>
<dbReference type="EMBL" id="QGDO01000001">
    <property type="protein sequence ID" value="PWJ44136.1"/>
    <property type="molecule type" value="Genomic_DNA"/>
</dbReference>
<dbReference type="InterPro" id="IPR025235">
    <property type="entry name" value="DUF4178"/>
</dbReference>
<evidence type="ECO:0000259" key="2">
    <source>
        <dbReference type="Pfam" id="PF13785"/>
    </source>
</evidence>
<evidence type="ECO:0000313" key="4">
    <source>
        <dbReference type="Proteomes" id="UP000245535"/>
    </source>
</evidence>
<keyword evidence="1" id="KW-0812">Transmembrane</keyword>
<proteinExistence type="predicted"/>
<keyword evidence="1" id="KW-1133">Transmembrane helix</keyword>
<feature type="transmembrane region" description="Helical" evidence="1">
    <location>
        <begin position="44"/>
        <end position="63"/>
    </location>
</feature>
<keyword evidence="4" id="KW-1185">Reference proteome</keyword>
<dbReference type="RefSeq" id="WP_109615651.1">
    <property type="nucleotide sequence ID" value="NZ_QGDO01000001.1"/>
</dbReference>
<reference evidence="3 4" key="1">
    <citation type="submission" date="2018-03" db="EMBL/GenBank/DDBJ databases">
        <title>Genomic Encyclopedia of Archaeal and Bacterial Type Strains, Phase II (KMG-II): from individual species to whole genera.</title>
        <authorList>
            <person name="Goeker M."/>
        </authorList>
    </citation>
    <scope>NUCLEOTIDE SEQUENCE [LARGE SCALE GENOMIC DNA]</scope>
    <source>
        <strain evidence="3 4">DSM 28229</strain>
    </source>
</reference>
<dbReference type="Pfam" id="PF13785">
    <property type="entry name" value="DUF4178"/>
    <property type="match status" value="1"/>
</dbReference>
<feature type="domain" description="DUF4178" evidence="2">
    <location>
        <begin position="157"/>
        <end position="295"/>
    </location>
</feature>
<organism evidence="3 4">
    <name type="scientific">Sediminitomix flava</name>
    <dbReference type="NCBI Taxonomy" id="379075"/>
    <lineage>
        <taxon>Bacteria</taxon>
        <taxon>Pseudomonadati</taxon>
        <taxon>Bacteroidota</taxon>
        <taxon>Cytophagia</taxon>
        <taxon>Cytophagales</taxon>
        <taxon>Flammeovirgaceae</taxon>
        <taxon>Sediminitomix</taxon>
    </lineage>
</organism>
<gene>
    <name evidence="3" type="ORF">BC781_101486</name>
</gene>
<dbReference type="OrthoDB" id="9816361at2"/>
<comment type="caution">
    <text evidence="3">The sequence shown here is derived from an EMBL/GenBank/DDBJ whole genome shotgun (WGS) entry which is preliminary data.</text>
</comment>
<evidence type="ECO:0000313" key="3">
    <source>
        <dbReference type="EMBL" id="PWJ44136.1"/>
    </source>
</evidence>